<keyword evidence="5" id="KW-0472">Membrane</keyword>
<keyword evidence="1" id="KW-0677">Repeat</keyword>
<dbReference type="AlphaFoldDB" id="A0AAE8SX42"/>
<sequence>MSWTRIDDCEAPRLPHEFYTAVVSGDLEGLKRTITPELDLETLFGDGWDDMTALHLSPETIQLLLDLGADVNSTFAKYATLSPRASTALWVAVYDKRRFRNFFSSDFKDQVGTIDILASHGAEFPPSTEVYDSWSEANLEPSDFCPPIAQNEDTLFPKALSSGSKVLWTSYLKKRRGLSLSEPMGPGTNHVPLNLVRMLEDFGRRDGRYSALRAAGWEFDDKMSQDWRQERVEMARIPLNSREKHNSQDKDLIGTLCFFSTSGNLQLMELMLDRGADPSAGGHNGNVATLAACGSCCIPFSTIKAITELLLKYGGTLDSRIQERPHHRNQPFLLLAYVPGNTCLHEWTNRRDLETLQYLLDAGADLNATNDRGETIIMRFAIKMGDVIKDKYRPPQNNYASFKTLIQAGANIDARDNLGGTLLHHFASSFDRLCQGALIKMWDIKESPFVVSAREDAVLCLKLLLPGNVSVTNSVEVICTTCYVKGKATVKFTVDGDFDASEAFANFTTDVAEEITSLGQQVVDYVDDYFDGVVTSLGDGIDAEDFDFPPIDFDFDVDIPEIPECKLEFRFDDLELYMLIDTVLSSSATYTLNLYTSNTPIGLSSKDDVRIGVTYSIDLILSVDGEIDISTGFHLKLDDGTAINIAMFSKDVSSITLNGGQFEFLPVTLESAGVVFKAVLRIGLQAGIKVSTPDISVLGIDVVEASAGVEVGVYANVAEFITNVTVSAGDDDEECGLRIAESYQLALGANAGASVALGEHTWGPVPATEIPVFYTTLAEACAIKKSPATGIPPAPTSTADLERRADDEEGLTTTTLTTKVVYVGVACMSTGLVNCPVSLQSTTKSTATKTLVTAVPSGSSAAFPETIQTTVSKTVAFGNGAQKILASSGSPVSYVPPPTTSAPAPTSSGSGGGGADEFFNSETGGVSNRVIIGVSIGLGVPVLIGAIAGLVFFMRRRKYAPVKTEEVVLSGSDPSGSELNDAVFNKPVPKPTGTR</sequence>
<keyword evidence="2 3" id="KW-0040">ANK repeat</keyword>
<dbReference type="InterPro" id="IPR050745">
    <property type="entry name" value="Multifunctional_regulatory"/>
</dbReference>
<evidence type="ECO:0000256" key="4">
    <source>
        <dbReference type="SAM" id="MobiDB-lite"/>
    </source>
</evidence>
<evidence type="ECO:0000256" key="1">
    <source>
        <dbReference type="ARBA" id="ARBA00022737"/>
    </source>
</evidence>
<name>A0AAE8SX42_9PEZI</name>
<dbReference type="InterPro" id="IPR002110">
    <property type="entry name" value="Ankyrin_rpt"/>
</dbReference>
<dbReference type="Proteomes" id="UP001187682">
    <property type="component" value="Unassembled WGS sequence"/>
</dbReference>
<dbReference type="PROSITE" id="PS50088">
    <property type="entry name" value="ANK_REPEAT"/>
    <property type="match status" value="1"/>
</dbReference>
<feature type="region of interest" description="Disordered" evidence="4">
    <location>
        <begin position="969"/>
        <end position="995"/>
    </location>
</feature>
<dbReference type="PANTHER" id="PTHR24189">
    <property type="entry name" value="MYOTROPHIN"/>
    <property type="match status" value="1"/>
</dbReference>
<organism evidence="6 7">
    <name type="scientific">Cephalotrichum gorgonifer</name>
    <dbReference type="NCBI Taxonomy" id="2041049"/>
    <lineage>
        <taxon>Eukaryota</taxon>
        <taxon>Fungi</taxon>
        <taxon>Dikarya</taxon>
        <taxon>Ascomycota</taxon>
        <taxon>Pezizomycotina</taxon>
        <taxon>Sordariomycetes</taxon>
        <taxon>Hypocreomycetidae</taxon>
        <taxon>Microascales</taxon>
        <taxon>Microascaceae</taxon>
        <taxon>Cephalotrichum</taxon>
    </lineage>
</organism>
<keyword evidence="5" id="KW-0812">Transmembrane</keyword>
<keyword evidence="7" id="KW-1185">Reference proteome</keyword>
<dbReference type="InterPro" id="IPR036770">
    <property type="entry name" value="Ankyrin_rpt-contain_sf"/>
</dbReference>
<dbReference type="EMBL" id="ONZQ02000010">
    <property type="protein sequence ID" value="SPO04378.1"/>
    <property type="molecule type" value="Genomic_DNA"/>
</dbReference>
<comment type="caution">
    <text evidence="6">The sequence shown here is derived from an EMBL/GenBank/DDBJ whole genome shotgun (WGS) entry which is preliminary data.</text>
</comment>
<dbReference type="Pfam" id="PF00023">
    <property type="entry name" value="Ank"/>
    <property type="match status" value="1"/>
</dbReference>
<keyword evidence="5" id="KW-1133">Transmembrane helix</keyword>
<dbReference type="Gene3D" id="1.25.40.20">
    <property type="entry name" value="Ankyrin repeat-containing domain"/>
    <property type="match status" value="2"/>
</dbReference>
<evidence type="ECO:0000313" key="7">
    <source>
        <dbReference type="Proteomes" id="UP001187682"/>
    </source>
</evidence>
<feature type="repeat" description="ANK" evidence="3">
    <location>
        <begin position="339"/>
        <end position="371"/>
    </location>
</feature>
<feature type="transmembrane region" description="Helical" evidence="5">
    <location>
        <begin position="930"/>
        <end position="953"/>
    </location>
</feature>
<feature type="region of interest" description="Disordered" evidence="4">
    <location>
        <begin position="888"/>
        <end position="918"/>
    </location>
</feature>
<dbReference type="PANTHER" id="PTHR24189:SF50">
    <property type="entry name" value="ANKYRIN REPEAT AND SOCS BOX PROTEIN 2"/>
    <property type="match status" value="1"/>
</dbReference>
<evidence type="ECO:0000256" key="3">
    <source>
        <dbReference type="PROSITE-ProRule" id="PRU00023"/>
    </source>
</evidence>
<dbReference type="SUPFAM" id="SSF48403">
    <property type="entry name" value="Ankyrin repeat"/>
    <property type="match status" value="1"/>
</dbReference>
<accession>A0AAE8SX42</accession>
<reference evidence="6" key="1">
    <citation type="submission" date="2018-03" db="EMBL/GenBank/DDBJ databases">
        <authorList>
            <person name="Guldener U."/>
        </authorList>
    </citation>
    <scope>NUCLEOTIDE SEQUENCE</scope>
</reference>
<protein>
    <submittedName>
        <fullName evidence="6">Uncharacterized protein</fullName>
    </submittedName>
</protein>
<dbReference type="PROSITE" id="PS50297">
    <property type="entry name" value="ANK_REP_REGION"/>
    <property type="match status" value="1"/>
</dbReference>
<proteinExistence type="predicted"/>
<gene>
    <name evidence="6" type="ORF">DNG_07063</name>
</gene>
<dbReference type="SMART" id="SM00248">
    <property type="entry name" value="ANK"/>
    <property type="match status" value="5"/>
</dbReference>
<evidence type="ECO:0000256" key="2">
    <source>
        <dbReference type="ARBA" id="ARBA00023043"/>
    </source>
</evidence>
<evidence type="ECO:0000313" key="6">
    <source>
        <dbReference type="EMBL" id="SPO04378.1"/>
    </source>
</evidence>
<evidence type="ECO:0000256" key="5">
    <source>
        <dbReference type="SAM" id="Phobius"/>
    </source>
</evidence>